<evidence type="ECO:0000313" key="2">
    <source>
        <dbReference type="EMBL" id="OAE19224.1"/>
    </source>
</evidence>
<evidence type="ECO:0000256" key="1">
    <source>
        <dbReference type="SAM" id="SignalP"/>
    </source>
</evidence>
<dbReference type="PANTHER" id="PTHR35567:SF1">
    <property type="entry name" value="CONSERVED FUNGAL PROTEIN (AFU_ORTHOLOGUE AFUA_1G14230)"/>
    <property type="match status" value="1"/>
</dbReference>
<feature type="signal peptide" evidence="1">
    <location>
        <begin position="1"/>
        <end position="26"/>
    </location>
</feature>
<gene>
    <name evidence="2" type="ORF">AXG93_4751s1310</name>
</gene>
<name>A0A176VE99_MARPO</name>
<organism evidence="2 3">
    <name type="scientific">Marchantia polymorpha subsp. ruderalis</name>
    <dbReference type="NCBI Taxonomy" id="1480154"/>
    <lineage>
        <taxon>Eukaryota</taxon>
        <taxon>Viridiplantae</taxon>
        <taxon>Streptophyta</taxon>
        <taxon>Embryophyta</taxon>
        <taxon>Marchantiophyta</taxon>
        <taxon>Marchantiopsida</taxon>
        <taxon>Marchantiidae</taxon>
        <taxon>Marchantiales</taxon>
        <taxon>Marchantiaceae</taxon>
        <taxon>Marchantia</taxon>
    </lineage>
</organism>
<keyword evidence="3" id="KW-1185">Reference proteome</keyword>
<evidence type="ECO:0000313" key="3">
    <source>
        <dbReference type="Proteomes" id="UP000077202"/>
    </source>
</evidence>
<protein>
    <recommendedName>
        <fullName evidence="4">Legume lectin domain-containing protein</fullName>
    </recommendedName>
</protein>
<dbReference type="EMBL" id="LVLJ01003911">
    <property type="protein sequence ID" value="OAE19224.1"/>
    <property type="molecule type" value="Genomic_DNA"/>
</dbReference>
<feature type="chain" id="PRO_5008051732" description="Legume lectin domain-containing protein" evidence="1">
    <location>
        <begin position="27"/>
        <end position="295"/>
    </location>
</feature>
<evidence type="ECO:0008006" key="4">
    <source>
        <dbReference type="Google" id="ProtNLM"/>
    </source>
</evidence>
<sequence>MKNPGAAAVLLVCLAVFSSTLSLAAAANDFNLSLKDIGLLVNFSVPCDLDSRIAVPDRGGLLTPNLLAIGHQEYKYDGSKWVFNAQSANLFNKTLAKVGTLAGAKDGSVTFSLFANQKGVGTTDAASVTAKPIQSVLQRFAIPLQLLNVTSTMKGSKLLTVARSARMLSYWPAGVLNVAPVGSAWRILESESGYQQDSDFSLNFLLLTVVTTDQMDNGWNVRRNYASSDYIQRFGTQTGLAPGSTYPAKLNDIFRSRFTAFYAFYLPIDLSPQLATRVPRCGDERFYGLQYGRDF</sequence>
<dbReference type="AlphaFoldDB" id="A0A176VE99"/>
<dbReference type="PANTHER" id="PTHR35567">
    <property type="entry name" value="MALATE DEHYDROGENASE (AFU_ORTHOLOGUE AFUA_2G13800)"/>
    <property type="match status" value="1"/>
</dbReference>
<dbReference type="Proteomes" id="UP000077202">
    <property type="component" value="Unassembled WGS sequence"/>
</dbReference>
<comment type="caution">
    <text evidence="2">The sequence shown here is derived from an EMBL/GenBank/DDBJ whole genome shotgun (WGS) entry which is preliminary data.</text>
</comment>
<reference evidence="2" key="1">
    <citation type="submission" date="2016-03" db="EMBL/GenBank/DDBJ databases">
        <title>Mechanisms controlling the formation of the plant cell surface in tip-growing cells are functionally conserved among land plants.</title>
        <authorList>
            <person name="Honkanen S."/>
            <person name="Jones V.A."/>
            <person name="Morieri G."/>
            <person name="Champion C."/>
            <person name="Hetherington A.J."/>
            <person name="Kelly S."/>
            <person name="Saint-Marcoux D."/>
            <person name="Proust H."/>
            <person name="Prescott H."/>
            <person name="Dolan L."/>
        </authorList>
    </citation>
    <scope>NUCLEOTIDE SEQUENCE [LARGE SCALE GENOMIC DNA]</scope>
    <source>
        <tissue evidence="2">Whole gametophyte</tissue>
    </source>
</reference>
<keyword evidence="1" id="KW-0732">Signal</keyword>
<proteinExistence type="predicted"/>
<accession>A0A176VE99</accession>